<evidence type="ECO:0000256" key="1">
    <source>
        <dbReference type="SAM" id="MobiDB-lite"/>
    </source>
</evidence>
<dbReference type="PANTHER" id="PTHR33678">
    <property type="entry name" value="BLL1576 PROTEIN"/>
    <property type="match status" value="1"/>
</dbReference>
<evidence type="ECO:0000313" key="3">
    <source>
        <dbReference type="EMBL" id="QVL31005.1"/>
    </source>
</evidence>
<feature type="domain" description="Transposase IS66 central" evidence="2">
    <location>
        <begin position="155"/>
        <end position="434"/>
    </location>
</feature>
<protein>
    <submittedName>
        <fullName evidence="4">Transposase</fullName>
    </submittedName>
</protein>
<keyword evidence="5" id="KW-1185">Reference proteome</keyword>
<sequence>MDAKEQLKEDVRTGKVSTDYLIDLIFSLQNQLQAALQEIADLKKQIASSPTPKVAEPYSIKAEEKRQEAKNPKKKRKQKNGKKRGRITSAEKIAQAERSEAIYPEGLDKNACHLSHTRPVWRVENGRAVLIAYQIYRGPKNRYGQIPGVIGRSEFGIEIFVEIAFLVYTVGMSFDKVCLSLQFFQNMTLRKAQVDALLHRLSRHWEKEFDTLCTLVANSLVVWTDETGWSLNSVWAFLSEKARILLFGVNKDADTLAKILDPSTFKGLVVSDDAAVYGHFTHSQKCWAHLLRKAIKLTLLEPDNAEYRRFTDRLIEIYRKAVRVKRDGRLGEAGRLQKIAELEDEIVVLCRPLWSQNLPKLAGTQDDYRKLNNEIMTLVMREELFAFVTTEEVEQPNGVTVEVGATNNESERTLRKPAEARKTGRTSKSLFGARRQSILTSVLESLRLYLKQFTLANVIEEINSWTEEGISCFTKLLNKMNLSLPKISVLNGLFPKVEAEPKLKPSG</sequence>
<dbReference type="EMBL" id="CP074694">
    <property type="protein sequence ID" value="QVL31005.1"/>
    <property type="molecule type" value="Genomic_DNA"/>
</dbReference>
<dbReference type="InterPro" id="IPR004291">
    <property type="entry name" value="Transposase_IS66_central"/>
</dbReference>
<dbReference type="EMBL" id="CP074694">
    <property type="protein sequence ID" value="QVL33834.1"/>
    <property type="molecule type" value="Genomic_DNA"/>
</dbReference>
<feature type="region of interest" description="Disordered" evidence="1">
    <location>
        <begin position="46"/>
        <end position="90"/>
    </location>
</feature>
<reference evidence="4" key="1">
    <citation type="submission" date="2021-05" db="EMBL/GenBank/DDBJ databases">
        <title>Complete genome sequence of the cellulolytic planctomycete Telmatocola sphagniphila SP2T and characterization of the first cellulase from planctomycetes.</title>
        <authorList>
            <person name="Rakitin A.L."/>
            <person name="Beletsky A.V."/>
            <person name="Naumoff D.G."/>
            <person name="Kulichevskaya I.S."/>
            <person name="Mardanov A.V."/>
            <person name="Ravin N.V."/>
            <person name="Dedysh S.N."/>
        </authorList>
    </citation>
    <scope>NUCLEOTIDE SEQUENCE</scope>
    <source>
        <strain evidence="4">SP2T</strain>
    </source>
</reference>
<evidence type="ECO:0000259" key="2">
    <source>
        <dbReference type="Pfam" id="PF03050"/>
    </source>
</evidence>
<feature type="compositionally biased region" description="Basic and acidic residues" evidence="1">
    <location>
        <begin position="61"/>
        <end position="71"/>
    </location>
</feature>
<dbReference type="RefSeq" id="WP_213494887.1">
    <property type="nucleotide sequence ID" value="NZ_CP074694.1"/>
</dbReference>
<proteinExistence type="predicted"/>
<dbReference type="AlphaFoldDB" id="A0A8E6B9N3"/>
<evidence type="ECO:0000313" key="5">
    <source>
        <dbReference type="Proteomes" id="UP000676194"/>
    </source>
</evidence>
<dbReference type="KEGG" id="tsph:KIH39_19425"/>
<feature type="compositionally biased region" description="Basic residues" evidence="1">
    <location>
        <begin position="72"/>
        <end position="86"/>
    </location>
</feature>
<evidence type="ECO:0000313" key="4">
    <source>
        <dbReference type="EMBL" id="QVL33834.1"/>
    </source>
</evidence>
<dbReference type="KEGG" id="tsph:KIH39_07985"/>
<dbReference type="Pfam" id="PF03050">
    <property type="entry name" value="DDE_Tnp_IS66"/>
    <property type="match status" value="1"/>
</dbReference>
<dbReference type="Proteomes" id="UP000676194">
    <property type="component" value="Chromosome"/>
</dbReference>
<gene>
    <name evidence="4" type="ORF">KIH39_07985</name>
    <name evidence="3" type="ORF">KIH39_19425</name>
</gene>
<organism evidence="4 5">
    <name type="scientific">Telmatocola sphagniphila</name>
    <dbReference type="NCBI Taxonomy" id="1123043"/>
    <lineage>
        <taxon>Bacteria</taxon>
        <taxon>Pseudomonadati</taxon>
        <taxon>Planctomycetota</taxon>
        <taxon>Planctomycetia</taxon>
        <taxon>Gemmatales</taxon>
        <taxon>Gemmataceae</taxon>
    </lineage>
</organism>
<dbReference type="InterPro" id="IPR052344">
    <property type="entry name" value="Transposase-related"/>
</dbReference>
<name>A0A8E6B9N3_9BACT</name>
<accession>A0A8E6B9N3</accession>
<dbReference type="PANTHER" id="PTHR33678:SF2">
    <property type="match status" value="1"/>
</dbReference>